<reference evidence="1" key="1">
    <citation type="submission" date="2021-06" db="EMBL/GenBank/DDBJ databases">
        <authorList>
            <person name="Kallberg Y."/>
            <person name="Tangrot J."/>
            <person name="Rosling A."/>
        </authorList>
    </citation>
    <scope>NUCLEOTIDE SEQUENCE</scope>
    <source>
        <strain evidence="1">MT106</strain>
    </source>
</reference>
<name>A0A9N9GKA9_9GLOM</name>
<gene>
    <name evidence="1" type="ORF">AGERDE_LOCUS9440</name>
</gene>
<dbReference type="Proteomes" id="UP000789831">
    <property type="component" value="Unassembled WGS sequence"/>
</dbReference>
<dbReference type="AlphaFoldDB" id="A0A9N9GKA9"/>
<comment type="caution">
    <text evidence="1">The sequence shown here is derived from an EMBL/GenBank/DDBJ whole genome shotgun (WGS) entry which is preliminary data.</text>
</comment>
<proteinExistence type="predicted"/>
<sequence length="182" mass="21874">MRPDQTYEIYTESESEEFDNDYVEGDSLFDSCSEVDDNDYDPEAEQRFYEEETYQEFCGDFERENMPPEFFQALRERVSPILELKNQLRILTYRIDNNERYTNSELLEQESTMHRSFEVAFPGDIDDHPDKEWRIFRNCLDDARLAVEDLCSLLNYGQLCLHSHWPHYTPSEQEDEESEDEE</sequence>
<evidence type="ECO:0000313" key="1">
    <source>
        <dbReference type="EMBL" id="CAG8607955.1"/>
    </source>
</evidence>
<accession>A0A9N9GKA9</accession>
<organism evidence="1 2">
    <name type="scientific">Ambispora gerdemannii</name>
    <dbReference type="NCBI Taxonomy" id="144530"/>
    <lineage>
        <taxon>Eukaryota</taxon>
        <taxon>Fungi</taxon>
        <taxon>Fungi incertae sedis</taxon>
        <taxon>Mucoromycota</taxon>
        <taxon>Glomeromycotina</taxon>
        <taxon>Glomeromycetes</taxon>
        <taxon>Archaeosporales</taxon>
        <taxon>Ambisporaceae</taxon>
        <taxon>Ambispora</taxon>
    </lineage>
</organism>
<dbReference type="OrthoDB" id="2456095at2759"/>
<protein>
    <submittedName>
        <fullName evidence="1">3242_t:CDS:1</fullName>
    </submittedName>
</protein>
<keyword evidence="2" id="KW-1185">Reference proteome</keyword>
<dbReference type="EMBL" id="CAJVPL010002359">
    <property type="protein sequence ID" value="CAG8607955.1"/>
    <property type="molecule type" value="Genomic_DNA"/>
</dbReference>
<evidence type="ECO:0000313" key="2">
    <source>
        <dbReference type="Proteomes" id="UP000789831"/>
    </source>
</evidence>